<evidence type="ECO:0000313" key="2">
    <source>
        <dbReference type="Proteomes" id="UP000252680"/>
    </source>
</evidence>
<organism evidence="1 2">
    <name type="scientific">Novacetimonas cocois</name>
    <dbReference type="NCBI Taxonomy" id="1747507"/>
    <lineage>
        <taxon>Bacteria</taxon>
        <taxon>Pseudomonadati</taxon>
        <taxon>Pseudomonadota</taxon>
        <taxon>Alphaproteobacteria</taxon>
        <taxon>Acetobacterales</taxon>
        <taxon>Acetobacteraceae</taxon>
        <taxon>Novacetimonas</taxon>
    </lineage>
</organism>
<gene>
    <name evidence="1" type="ORF">NJLHNGOC_15465</name>
</gene>
<reference evidence="1 2" key="1">
    <citation type="submission" date="2018-05" db="EMBL/GenBank/DDBJ databases">
        <title>Komagataeibacter cocois sp. nov., for a novel cellulose- producing strain isolated from coconut milk.</title>
        <authorList>
            <person name="Liu L."/>
            <person name="Wang Y."/>
            <person name="Liu S."/>
            <person name="Bi J."/>
            <person name="Chen H."/>
            <person name="Deng J."/>
            <person name="Zhang C."/>
            <person name="Hu Q."/>
            <person name="Li C."/>
        </authorList>
    </citation>
    <scope>NUCLEOTIDE SEQUENCE [LARGE SCALE GENOMIC DNA]</scope>
    <source>
        <strain evidence="1 2">WE7</strain>
    </source>
</reference>
<protein>
    <submittedName>
        <fullName evidence="1">Uncharacterized protein</fullName>
    </submittedName>
</protein>
<evidence type="ECO:0000313" key="1">
    <source>
        <dbReference type="EMBL" id="RBM04424.1"/>
    </source>
</evidence>
<keyword evidence="2" id="KW-1185">Reference proteome</keyword>
<proteinExistence type="predicted"/>
<name>A0A365YR45_9PROT</name>
<dbReference type="EMBL" id="QEXL01000056">
    <property type="protein sequence ID" value="RBM04424.1"/>
    <property type="molecule type" value="Genomic_DNA"/>
</dbReference>
<dbReference type="Proteomes" id="UP000252680">
    <property type="component" value="Unassembled WGS sequence"/>
</dbReference>
<accession>A0A365YR45</accession>
<sequence>MQEAENSDEEDYGRIISVRKAKKDECEKYRNKILQYGLINKRISTPDI</sequence>
<dbReference type="AlphaFoldDB" id="A0A365YR45"/>
<comment type="caution">
    <text evidence="1">The sequence shown here is derived from an EMBL/GenBank/DDBJ whole genome shotgun (WGS) entry which is preliminary data.</text>
</comment>